<evidence type="ECO:0000313" key="10">
    <source>
        <dbReference type="Proteomes" id="UP000474175"/>
    </source>
</evidence>
<evidence type="ECO:0000259" key="8">
    <source>
        <dbReference type="Pfam" id="PF12704"/>
    </source>
</evidence>
<keyword evidence="4 6" id="KW-1133">Transmembrane helix</keyword>
<gene>
    <name evidence="9" type="ORF">GK108_22315</name>
</gene>
<evidence type="ECO:0000256" key="3">
    <source>
        <dbReference type="ARBA" id="ARBA00022692"/>
    </source>
</evidence>
<comment type="caution">
    <text evidence="9">The sequence shown here is derived from an EMBL/GenBank/DDBJ whole genome shotgun (WGS) entry which is preliminary data.</text>
</comment>
<evidence type="ECO:0000256" key="6">
    <source>
        <dbReference type="SAM" id="Phobius"/>
    </source>
</evidence>
<dbReference type="InterPro" id="IPR003838">
    <property type="entry name" value="ABC3_permease_C"/>
</dbReference>
<sequence length="871" mass="97580">MKTPPRLADRLLRLFCAPHLREEVLGDLHERYVLRVERLGKTRARRRYWRDVLAYVRPEFIKRKPDQFPTPTNTTMIRNYVKVAFRNLVKNKAYSAINIGGLSVGMAVAMLIGLWINDELSANKHHKHYETLYQVKMSQTFDGHRGTQDAIPFPLGEELKTKYQDFKAVAMYDRGEGQHSLVVSNQKFLKHGVFIGEDAVDMFSLTVLDGDKAPLKEPYSIVLSDETAHTLFGSQNPIGKVVKLDNSVDLKVTAVVAKQPTNATLQFDYLLPWQLQEKIYNWIGKYHKTNWGNNSWGVFVQLKDGIDPAQTNAKIKDVVLAHLSNDPNVRKLVKPALFLHPMAKWRLYSEFAEGENTGGFIRYVRLFGVFGLFILIIACINFMNLSTARSEKRAKEVGVRKAVGSGRKQLIGQFLSESTLIAILALVLALGIVLISLPAFNTLTEKTMAIEFGNPIFWAVVVVFTLFTGLLAGSYPALYLSSFNPVKILKGGIHIGKSASLPRKTLVVVQFTFSVALMIGTVIIYEQIQYGKNRPAGFTNKGLLSVPASSNLMTHFEALRAELLATGAVSSICQTNSPPTEIWSSNTGWEWKGSTPEDKSAIFTTITTNYDYIKTMGITLKEGRDFSREFATDSSGVILNESAVKRMGLKHPLGERLRWAEKDRTVVGVVPDLVMESPYQAIRPLTIVFENWTSYLDVRINPAIAPAVAIQKMTPIFDKYNPGFPFDYKFADTEYEKKFNYEEFIGNLSAIVCVLAIFISCLGLFGLASFMAEQRTKEIGIRKVLGASIANVWGLLSRDFIQLVIIAAVVASPIAWYAMQKWLDEYTYRINIGISVFLIVLVAALLITLVTISYQAIKAALMNPVKSLRSE</sequence>
<keyword evidence="3 6" id="KW-0812">Transmembrane</keyword>
<keyword evidence="5 6" id="KW-0472">Membrane</keyword>
<dbReference type="InterPro" id="IPR025857">
    <property type="entry name" value="MacB_PCD"/>
</dbReference>
<feature type="domain" description="MacB-like periplasmic core" evidence="8">
    <location>
        <begin position="95"/>
        <end position="317"/>
    </location>
</feature>
<protein>
    <submittedName>
        <fullName evidence="9">FtsX-like permease family protein</fullName>
    </submittedName>
</protein>
<feature type="transmembrane region" description="Helical" evidence="6">
    <location>
        <begin position="96"/>
        <end position="116"/>
    </location>
</feature>
<feature type="transmembrane region" description="Helical" evidence="6">
    <location>
        <begin position="748"/>
        <end position="772"/>
    </location>
</feature>
<name>A0A6L9LAN3_9BACT</name>
<feature type="transmembrane region" description="Helical" evidence="6">
    <location>
        <begin position="414"/>
        <end position="436"/>
    </location>
</feature>
<feature type="domain" description="ABC3 transporter permease C-terminal" evidence="7">
    <location>
        <begin position="369"/>
        <end position="485"/>
    </location>
</feature>
<feature type="transmembrane region" description="Helical" evidence="6">
    <location>
        <begin position="800"/>
        <end position="818"/>
    </location>
</feature>
<feature type="transmembrane region" description="Helical" evidence="6">
    <location>
        <begin position="456"/>
        <end position="480"/>
    </location>
</feature>
<proteinExistence type="predicted"/>
<dbReference type="Pfam" id="PF02687">
    <property type="entry name" value="FtsX"/>
    <property type="match status" value="2"/>
</dbReference>
<evidence type="ECO:0000256" key="2">
    <source>
        <dbReference type="ARBA" id="ARBA00022475"/>
    </source>
</evidence>
<dbReference type="Pfam" id="PF12704">
    <property type="entry name" value="MacB_PCD"/>
    <property type="match status" value="2"/>
</dbReference>
<dbReference type="AlphaFoldDB" id="A0A6L9LAN3"/>
<dbReference type="Proteomes" id="UP000474175">
    <property type="component" value="Unassembled WGS sequence"/>
</dbReference>
<reference evidence="9 10" key="1">
    <citation type="submission" date="2020-02" db="EMBL/GenBank/DDBJ databases">
        <title>Draft genome sequence of two Spirosoma agri KCTC 52727 and Spirosoma terrae KCTC 52035.</title>
        <authorList>
            <person name="Rojas J."/>
            <person name="Ambika Manirajan B."/>
            <person name="Suarez C."/>
            <person name="Ratering S."/>
            <person name="Schnell S."/>
        </authorList>
    </citation>
    <scope>NUCLEOTIDE SEQUENCE [LARGE SCALE GENOMIC DNA]</scope>
    <source>
        <strain evidence="9 10">KCTC 52035</strain>
    </source>
</reference>
<organism evidence="9 10">
    <name type="scientific">Spirosoma terrae</name>
    <dbReference type="NCBI Taxonomy" id="1968276"/>
    <lineage>
        <taxon>Bacteria</taxon>
        <taxon>Pseudomonadati</taxon>
        <taxon>Bacteroidota</taxon>
        <taxon>Cytophagia</taxon>
        <taxon>Cytophagales</taxon>
        <taxon>Cytophagaceae</taxon>
        <taxon>Spirosoma</taxon>
    </lineage>
</organism>
<evidence type="ECO:0000256" key="4">
    <source>
        <dbReference type="ARBA" id="ARBA00022989"/>
    </source>
</evidence>
<feature type="transmembrane region" description="Helical" evidence="6">
    <location>
        <begin position="830"/>
        <end position="852"/>
    </location>
</feature>
<feature type="domain" description="MacB-like periplasmic core" evidence="8">
    <location>
        <begin position="514"/>
        <end position="714"/>
    </location>
</feature>
<keyword evidence="10" id="KW-1185">Reference proteome</keyword>
<dbReference type="PANTHER" id="PTHR30572">
    <property type="entry name" value="MEMBRANE COMPONENT OF TRANSPORTER-RELATED"/>
    <property type="match status" value="1"/>
</dbReference>
<evidence type="ECO:0000256" key="5">
    <source>
        <dbReference type="ARBA" id="ARBA00023136"/>
    </source>
</evidence>
<evidence type="ECO:0000313" key="9">
    <source>
        <dbReference type="EMBL" id="NDU97635.1"/>
    </source>
</evidence>
<feature type="transmembrane region" description="Helical" evidence="6">
    <location>
        <begin position="363"/>
        <end position="385"/>
    </location>
</feature>
<accession>A0A6L9LAN3</accession>
<evidence type="ECO:0000259" key="7">
    <source>
        <dbReference type="Pfam" id="PF02687"/>
    </source>
</evidence>
<dbReference type="InterPro" id="IPR047699">
    <property type="entry name" value="Permease_put_prefix"/>
</dbReference>
<feature type="transmembrane region" description="Helical" evidence="6">
    <location>
        <begin position="506"/>
        <end position="525"/>
    </location>
</feature>
<comment type="subcellular location">
    <subcellularLocation>
        <location evidence="1">Cell membrane</location>
        <topology evidence="1">Multi-pass membrane protein</topology>
    </subcellularLocation>
</comment>
<evidence type="ECO:0000256" key="1">
    <source>
        <dbReference type="ARBA" id="ARBA00004651"/>
    </source>
</evidence>
<dbReference type="RefSeq" id="WP_163953289.1">
    <property type="nucleotide sequence ID" value="NZ_JAAFZH010000012.1"/>
</dbReference>
<dbReference type="GO" id="GO:0022857">
    <property type="term" value="F:transmembrane transporter activity"/>
    <property type="evidence" value="ECO:0007669"/>
    <property type="project" value="TreeGrafter"/>
</dbReference>
<dbReference type="NCBIfam" id="NF038404">
    <property type="entry name" value="perm_prefix_2"/>
    <property type="match status" value="1"/>
</dbReference>
<dbReference type="PANTHER" id="PTHR30572:SF18">
    <property type="entry name" value="ABC-TYPE MACROLIDE FAMILY EXPORT SYSTEM PERMEASE COMPONENT 2"/>
    <property type="match status" value="1"/>
</dbReference>
<keyword evidence="2" id="KW-1003">Cell membrane</keyword>
<dbReference type="GO" id="GO:0005886">
    <property type="term" value="C:plasma membrane"/>
    <property type="evidence" value="ECO:0007669"/>
    <property type="project" value="UniProtKB-SubCell"/>
</dbReference>
<dbReference type="InterPro" id="IPR050250">
    <property type="entry name" value="Macrolide_Exporter_MacB"/>
</dbReference>
<dbReference type="EMBL" id="JAAFZH010000012">
    <property type="protein sequence ID" value="NDU97635.1"/>
    <property type="molecule type" value="Genomic_DNA"/>
</dbReference>
<feature type="domain" description="ABC3 transporter permease C-terminal" evidence="7">
    <location>
        <begin position="751"/>
        <end position="864"/>
    </location>
</feature>